<gene>
    <name evidence="2" type="ORF">DSTB1V02_LOCUS8534</name>
</gene>
<feature type="domain" description="Peptidase S1" evidence="1">
    <location>
        <begin position="173"/>
        <end position="282"/>
    </location>
</feature>
<dbReference type="PROSITE" id="PS00134">
    <property type="entry name" value="TRYPSIN_HIS"/>
    <property type="match status" value="1"/>
</dbReference>
<evidence type="ECO:0000259" key="1">
    <source>
        <dbReference type="PROSITE" id="PS50240"/>
    </source>
</evidence>
<dbReference type="EMBL" id="CAJPEV010001968">
    <property type="protein sequence ID" value="CAG0895111.1"/>
    <property type="molecule type" value="Genomic_DNA"/>
</dbReference>
<sequence length="282" mass="31427">MRRKRHTLPRDPRATLSLATLDLGVDDGGPCEMRSEMRSAAVVRMPSATHPGLLLCLLSVGLVSGRSFIFDSKESCSPNRGECKRMQDCPEAEFTFRQNPAALRSRLCSIDPTGEPIVCCDRTLPAPVTPPGPYGLSSHTGNRRLSRIKCDEYKTLLTQTRKRSCDHSLQGLIVGGKAADPFEFPHLFWGSPATIPPFHYVLLFKAVLGERERNGNIKWICGGTLISFRWILTAAHCLESNLPLVVRLGEHDLSDPHETFPENFNVDQTVAHPNWRRGQSRT</sequence>
<name>A0A7R8XJA4_9CRUS</name>
<accession>A0A7R8XJA4</accession>
<dbReference type="SUPFAM" id="SSF50494">
    <property type="entry name" value="Trypsin-like serine proteases"/>
    <property type="match status" value="1"/>
</dbReference>
<dbReference type="Proteomes" id="UP000677054">
    <property type="component" value="Unassembled WGS sequence"/>
</dbReference>
<dbReference type="InterPro" id="IPR051333">
    <property type="entry name" value="CLIP_Serine_Protease"/>
</dbReference>
<dbReference type="OrthoDB" id="6339452at2759"/>
<dbReference type="InterPro" id="IPR043504">
    <property type="entry name" value="Peptidase_S1_PA_chymotrypsin"/>
</dbReference>
<dbReference type="Pfam" id="PF00089">
    <property type="entry name" value="Trypsin"/>
    <property type="match status" value="1"/>
</dbReference>
<dbReference type="GO" id="GO:0006508">
    <property type="term" value="P:proteolysis"/>
    <property type="evidence" value="ECO:0007669"/>
    <property type="project" value="InterPro"/>
</dbReference>
<dbReference type="InterPro" id="IPR001254">
    <property type="entry name" value="Trypsin_dom"/>
</dbReference>
<dbReference type="GO" id="GO:0004252">
    <property type="term" value="F:serine-type endopeptidase activity"/>
    <property type="evidence" value="ECO:0007669"/>
    <property type="project" value="InterPro"/>
</dbReference>
<dbReference type="PANTHER" id="PTHR24260">
    <property type="match status" value="1"/>
</dbReference>
<feature type="non-terminal residue" evidence="2">
    <location>
        <position position="1"/>
    </location>
</feature>
<organism evidence="2">
    <name type="scientific">Darwinula stevensoni</name>
    <dbReference type="NCBI Taxonomy" id="69355"/>
    <lineage>
        <taxon>Eukaryota</taxon>
        <taxon>Metazoa</taxon>
        <taxon>Ecdysozoa</taxon>
        <taxon>Arthropoda</taxon>
        <taxon>Crustacea</taxon>
        <taxon>Oligostraca</taxon>
        <taxon>Ostracoda</taxon>
        <taxon>Podocopa</taxon>
        <taxon>Podocopida</taxon>
        <taxon>Darwinulocopina</taxon>
        <taxon>Darwinuloidea</taxon>
        <taxon>Darwinulidae</taxon>
        <taxon>Darwinula</taxon>
    </lineage>
</organism>
<dbReference type="PROSITE" id="PS50240">
    <property type="entry name" value="TRYPSIN_DOM"/>
    <property type="match status" value="1"/>
</dbReference>
<dbReference type="AlphaFoldDB" id="A0A7R8XJA4"/>
<dbReference type="InterPro" id="IPR018114">
    <property type="entry name" value="TRYPSIN_HIS"/>
</dbReference>
<evidence type="ECO:0000313" key="3">
    <source>
        <dbReference type="Proteomes" id="UP000677054"/>
    </source>
</evidence>
<dbReference type="PANTHER" id="PTHR24260:SF147">
    <property type="entry name" value="EG:BACR7A4.3 PROTEIN-RELATED"/>
    <property type="match status" value="1"/>
</dbReference>
<evidence type="ECO:0000313" key="2">
    <source>
        <dbReference type="EMBL" id="CAD7248725.1"/>
    </source>
</evidence>
<dbReference type="EMBL" id="LR901485">
    <property type="protein sequence ID" value="CAD7248725.1"/>
    <property type="molecule type" value="Genomic_DNA"/>
</dbReference>
<keyword evidence="3" id="KW-1185">Reference proteome</keyword>
<dbReference type="InterPro" id="IPR009003">
    <property type="entry name" value="Peptidase_S1_PA"/>
</dbReference>
<reference evidence="2" key="1">
    <citation type="submission" date="2020-11" db="EMBL/GenBank/DDBJ databases">
        <authorList>
            <person name="Tran Van P."/>
        </authorList>
    </citation>
    <scope>NUCLEOTIDE SEQUENCE</scope>
</reference>
<dbReference type="Gene3D" id="2.40.10.10">
    <property type="entry name" value="Trypsin-like serine proteases"/>
    <property type="match status" value="1"/>
</dbReference>
<proteinExistence type="predicted"/>
<protein>
    <recommendedName>
        <fullName evidence="1">Peptidase S1 domain-containing protein</fullName>
    </recommendedName>
</protein>